<dbReference type="AlphaFoldDB" id="A0A7G1P7J7"/>
<feature type="region of interest" description="Disordered" evidence="1">
    <location>
        <begin position="177"/>
        <end position="207"/>
    </location>
</feature>
<dbReference type="SUPFAM" id="SSF52540">
    <property type="entry name" value="P-loop containing nucleoside triphosphate hydrolases"/>
    <property type="match status" value="1"/>
</dbReference>
<feature type="compositionally biased region" description="Low complexity" evidence="1">
    <location>
        <begin position="182"/>
        <end position="199"/>
    </location>
</feature>
<evidence type="ECO:0000259" key="2">
    <source>
        <dbReference type="Pfam" id="PF13191"/>
    </source>
</evidence>
<dbReference type="PANTHER" id="PTHR47691:SF3">
    <property type="entry name" value="HTH-TYPE TRANSCRIPTIONAL REGULATOR RV0890C-RELATED"/>
    <property type="match status" value="1"/>
</dbReference>
<gene>
    <name evidence="3" type="ORF">GCM10017557_58410</name>
</gene>
<dbReference type="SUPFAM" id="SSF48452">
    <property type="entry name" value="TPR-like"/>
    <property type="match status" value="1"/>
</dbReference>
<reference evidence="3 4" key="1">
    <citation type="journal article" date="2014" name="Int. J. Syst. Evol. Microbiol.">
        <title>Complete genome sequence of Corynebacterium casei LMG S-19264T (=DSM 44701T), isolated from a smear-ripened cheese.</title>
        <authorList>
            <consortium name="US DOE Joint Genome Institute (JGI-PGF)"/>
            <person name="Walter F."/>
            <person name="Albersmeier A."/>
            <person name="Kalinowski J."/>
            <person name="Ruckert C."/>
        </authorList>
    </citation>
    <scope>NUCLEOTIDE SEQUENCE [LARGE SCALE GENOMIC DNA]</scope>
    <source>
        <strain evidence="3 4">JCM 4677</strain>
    </source>
</reference>
<dbReference type="Proteomes" id="UP000516444">
    <property type="component" value="Chromosome"/>
</dbReference>
<dbReference type="EMBL" id="AP023440">
    <property type="protein sequence ID" value="BCL30982.1"/>
    <property type="molecule type" value="Genomic_DNA"/>
</dbReference>
<proteinExistence type="predicted"/>
<keyword evidence="4" id="KW-1185">Reference proteome</keyword>
<dbReference type="InterPro" id="IPR027417">
    <property type="entry name" value="P-loop_NTPase"/>
</dbReference>
<dbReference type="RefSeq" id="WP_382033015.1">
    <property type="nucleotide sequence ID" value="NZ_JBHMCV010000002.1"/>
</dbReference>
<accession>A0A7G1P7J7</accession>
<dbReference type="KEGG" id="sgm:GCM10017557_58410"/>
<dbReference type="InterPro" id="IPR011990">
    <property type="entry name" value="TPR-like_helical_dom_sf"/>
</dbReference>
<evidence type="ECO:0000313" key="4">
    <source>
        <dbReference type="Proteomes" id="UP000516444"/>
    </source>
</evidence>
<dbReference type="PANTHER" id="PTHR47691">
    <property type="entry name" value="REGULATOR-RELATED"/>
    <property type="match status" value="1"/>
</dbReference>
<dbReference type="Gene3D" id="3.40.50.300">
    <property type="entry name" value="P-loop containing nucleotide triphosphate hydrolases"/>
    <property type="match status" value="1"/>
</dbReference>
<organism evidence="3 4">
    <name type="scientific">Streptomyces aurantiacus</name>
    <dbReference type="NCBI Taxonomy" id="47760"/>
    <lineage>
        <taxon>Bacteria</taxon>
        <taxon>Bacillati</taxon>
        <taxon>Actinomycetota</taxon>
        <taxon>Actinomycetes</taxon>
        <taxon>Kitasatosporales</taxon>
        <taxon>Streptomycetaceae</taxon>
        <taxon>Streptomyces</taxon>
        <taxon>Streptomyces aurantiacus group</taxon>
    </lineage>
</organism>
<dbReference type="PRINTS" id="PR00364">
    <property type="entry name" value="DISEASERSIST"/>
</dbReference>
<evidence type="ECO:0000313" key="3">
    <source>
        <dbReference type="EMBL" id="BCL30982.1"/>
    </source>
</evidence>
<feature type="domain" description="Orc1-like AAA ATPase" evidence="2">
    <location>
        <begin position="21"/>
        <end position="126"/>
    </location>
</feature>
<dbReference type="Pfam" id="PF13191">
    <property type="entry name" value="AAA_16"/>
    <property type="match status" value="1"/>
</dbReference>
<protein>
    <recommendedName>
        <fullName evidence="2">Orc1-like AAA ATPase domain-containing protein</fullName>
    </recommendedName>
</protein>
<sequence>MPENWTAAGRPGNLPSETRSFVGRRHELARLDALLKPAGEYAGEYERLVTLVGPGGVGKTRLALRAARRACDRYRDGVWFVELSPLRAPGLVGFAVVEALRLADRSTSPVTEVLAEWLADKEALIVLDSCEHVLHDCADLVRALLPAAPGVQFLATTREHLGHPSEVRVEVAPLPVREDTGPVRPTRPARAAPVREAPGPAGPVPGDLDGSGDAVDLFIKRAGELSAGFALDEASLDTVAAVAAVCRRLDGIPLAIELAAARLSELSLGELDERLGKRLGKELSKELSMELGMELGPRPDKEWGDPLPSPLDLLASEPGEGPLRHRTLRTAIGWSHELCAPLERLLWARLSVFNGGFDLAAAEEVCSGGPLPAGRVAALLDRLVAQSIVRRHRTDAGRFHLLDSVREYGGDWLRALGEERALRLRHLDHYRGLARSGCAEWNTSRQVLWCERTVTERANLRTAMDCALSERDGPAALSMAADIGFLWRHCGYLRDARHCLDQVLTADPEPGPDLVQALWTRGAVALLQGDLDGAGRWAPMCTAAAVELGDPVAVVAAAYVTGGHLLLVGRLAEAKVVLRRAERLPVRDDWRGSAQLQVRLALSFAHLLSGDRVRSRKVADEVRAQSVRRGECWAGSFADCFLAQADLDEGDLPAAVRNARTALVGHSLLNSTLGVAFTLDVLASAVVATGDGHRAARLLAVGQRIWERLGSPHMDSPDLIAARRDREHLVRREIGEEAYRTAYAEGLAMSYERGIDYAVGGAL</sequence>
<dbReference type="Gene3D" id="1.25.40.10">
    <property type="entry name" value="Tetratricopeptide repeat domain"/>
    <property type="match status" value="1"/>
</dbReference>
<dbReference type="InterPro" id="IPR041664">
    <property type="entry name" value="AAA_16"/>
</dbReference>
<name>A0A7G1P7J7_9ACTN</name>
<evidence type="ECO:0000256" key="1">
    <source>
        <dbReference type="SAM" id="MobiDB-lite"/>
    </source>
</evidence>